<dbReference type="Proteomes" id="UP000199144">
    <property type="component" value="Unassembled WGS sequence"/>
</dbReference>
<dbReference type="GO" id="GO:0004519">
    <property type="term" value="F:endonuclease activity"/>
    <property type="evidence" value="ECO:0007669"/>
    <property type="project" value="UniProtKB-KW"/>
</dbReference>
<organism evidence="3 4">
    <name type="scientific">Shimia aestuarii</name>
    <dbReference type="NCBI Taxonomy" id="254406"/>
    <lineage>
        <taxon>Bacteria</taxon>
        <taxon>Pseudomonadati</taxon>
        <taxon>Pseudomonadota</taxon>
        <taxon>Alphaproteobacteria</taxon>
        <taxon>Rhodobacterales</taxon>
        <taxon>Roseobacteraceae</taxon>
    </lineage>
</organism>
<dbReference type="InterPro" id="IPR003509">
    <property type="entry name" value="UPF0102_YraN-like"/>
</dbReference>
<evidence type="ECO:0000313" key="4">
    <source>
        <dbReference type="Proteomes" id="UP000199144"/>
    </source>
</evidence>
<keyword evidence="3" id="KW-0540">Nuclease</keyword>
<name>A0A1I4HTX5_9RHOB</name>
<protein>
    <recommendedName>
        <fullName evidence="2">UPF0102 protein SAMN04488042_101247</fullName>
    </recommendedName>
</protein>
<proteinExistence type="inferred from homology"/>
<evidence type="ECO:0000256" key="1">
    <source>
        <dbReference type="ARBA" id="ARBA00006738"/>
    </source>
</evidence>
<dbReference type="SUPFAM" id="SSF52980">
    <property type="entry name" value="Restriction endonuclease-like"/>
    <property type="match status" value="1"/>
</dbReference>
<keyword evidence="3" id="KW-0378">Hydrolase</keyword>
<dbReference type="GO" id="GO:0003676">
    <property type="term" value="F:nucleic acid binding"/>
    <property type="evidence" value="ECO:0007669"/>
    <property type="project" value="InterPro"/>
</dbReference>
<dbReference type="PANTHER" id="PTHR34039">
    <property type="entry name" value="UPF0102 PROTEIN YRAN"/>
    <property type="match status" value="1"/>
</dbReference>
<dbReference type="InterPro" id="IPR011335">
    <property type="entry name" value="Restrct_endonuc-II-like"/>
</dbReference>
<dbReference type="AlphaFoldDB" id="A0A1I4HTX5"/>
<dbReference type="RefSeq" id="WP_423227737.1">
    <property type="nucleotide sequence ID" value="NZ_FOTQ01000001.1"/>
</dbReference>
<dbReference type="STRING" id="254406.SAMN04488042_101247"/>
<dbReference type="EMBL" id="FOTQ01000001">
    <property type="protein sequence ID" value="SFL45091.1"/>
    <property type="molecule type" value="Genomic_DNA"/>
</dbReference>
<dbReference type="Gene3D" id="3.40.1350.10">
    <property type="match status" value="1"/>
</dbReference>
<comment type="similarity">
    <text evidence="1 2">Belongs to the UPF0102 family.</text>
</comment>
<accession>A0A1I4HTX5</accession>
<sequence length="118" mass="13242">MMSGTNYHAGQAAEANVAREYERQGMHVVHQRWRGRGGEIDLILRRDDEVIFVEVKKSRSFHRAAQRLQPRQMARLLAAGEEFLGGEPRGLLTEARFDVALVDVTGAVKIIENALMVA</sequence>
<dbReference type="PANTHER" id="PTHR34039:SF1">
    <property type="entry name" value="UPF0102 PROTEIN YRAN"/>
    <property type="match status" value="1"/>
</dbReference>
<evidence type="ECO:0000313" key="3">
    <source>
        <dbReference type="EMBL" id="SFL45091.1"/>
    </source>
</evidence>
<evidence type="ECO:0000256" key="2">
    <source>
        <dbReference type="HAMAP-Rule" id="MF_00048"/>
    </source>
</evidence>
<dbReference type="InterPro" id="IPR011856">
    <property type="entry name" value="tRNA_endonuc-like_dom_sf"/>
</dbReference>
<dbReference type="Pfam" id="PF02021">
    <property type="entry name" value="UPF0102"/>
    <property type="match status" value="1"/>
</dbReference>
<dbReference type="HAMAP" id="MF_00048">
    <property type="entry name" value="UPF0102"/>
    <property type="match status" value="1"/>
</dbReference>
<keyword evidence="4" id="KW-1185">Reference proteome</keyword>
<reference evidence="3 4" key="1">
    <citation type="submission" date="2016-10" db="EMBL/GenBank/DDBJ databases">
        <authorList>
            <person name="de Groot N.N."/>
        </authorList>
    </citation>
    <scope>NUCLEOTIDE SEQUENCE [LARGE SCALE GENOMIC DNA]</scope>
    <source>
        <strain evidence="3 4">DSM 15283</strain>
    </source>
</reference>
<gene>
    <name evidence="3" type="ORF">SAMN04488042_101247</name>
</gene>
<keyword evidence="3" id="KW-0255">Endonuclease</keyword>